<dbReference type="Proteomes" id="UP000807306">
    <property type="component" value="Unassembled WGS sequence"/>
</dbReference>
<accession>A0A9P6E7X4</accession>
<sequence length="177" mass="19856">MSRHLDRLPYKIRYSYSKISTGQVSPPSPTSLSASHPSLSSESIFILNANTMHQYSTLRLYETELCNMLLKTGTTPQHSKSLNLLSLIFIGDQDRLVASRIRRLYHSRGHQRNIMSRSLKTHEDFPSSSPPLLLTARHSATPTYTVGFLVNSSDFQDDTLHVLSSSKSNIQHLTAAV</sequence>
<dbReference type="EMBL" id="MU157901">
    <property type="protein sequence ID" value="KAF9524306.1"/>
    <property type="molecule type" value="Genomic_DNA"/>
</dbReference>
<name>A0A9P6E7X4_9AGAR</name>
<evidence type="ECO:0000313" key="2">
    <source>
        <dbReference type="Proteomes" id="UP000807306"/>
    </source>
</evidence>
<reference evidence="1" key="1">
    <citation type="submission" date="2020-11" db="EMBL/GenBank/DDBJ databases">
        <authorList>
            <consortium name="DOE Joint Genome Institute"/>
            <person name="Ahrendt S."/>
            <person name="Riley R."/>
            <person name="Andreopoulos W."/>
            <person name="Labutti K."/>
            <person name="Pangilinan J."/>
            <person name="Ruiz-Duenas F.J."/>
            <person name="Barrasa J.M."/>
            <person name="Sanchez-Garcia M."/>
            <person name="Camarero S."/>
            <person name="Miyauchi S."/>
            <person name="Serrano A."/>
            <person name="Linde D."/>
            <person name="Babiker R."/>
            <person name="Drula E."/>
            <person name="Ayuso-Fernandez I."/>
            <person name="Pacheco R."/>
            <person name="Padilla G."/>
            <person name="Ferreira P."/>
            <person name="Barriuso J."/>
            <person name="Kellner H."/>
            <person name="Castanera R."/>
            <person name="Alfaro M."/>
            <person name="Ramirez L."/>
            <person name="Pisabarro A.G."/>
            <person name="Kuo A."/>
            <person name="Tritt A."/>
            <person name="Lipzen A."/>
            <person name="He G."/>
            <person name="Yan M."/>
            <person name="Ng V."/>
            <person name="Cullen D."/>
            <person name="Martin F."/>
            <person name="Rosso M.-N."/>
            <person name="Henrissat B."/>
            <person name="Hibbett D."/>
            <person name="Martinez A.T."/>
            <person name="Grigoriev I.V."/>
        </authorList>
    </citation>
    <scope>NUCLEOTIDE SEQUENCE</scope>
    <source>
        <strain evidence="1">CBS 506.95</strain>
    </source>
</reference>
<protein>
    <submittedName>
        <fullName evidence="1">Uncharacterized protein</fullName>
    </submittedName>
</protein>
<dbReference type="AlphaFoldDB" id="A0A9P6E7X4"/>
<comment type="caution">
    <text evidence="1">The sequence shown here is derived from an EMBL/GenBank/DDBJ whole genome shotgun (WGS) entry which is preliminary data.</text>
</comment>
<proteinExistence type="predicted"/>
<organism evidence="1 2">
    <name type="scientific">Crepidotus variabilis</name>
    <dbReference type="NCBI Taxonomy" id="179855"/>
    <lineage>
        <taxon>Eukaryota</taxon>
        <taxon>Fungi</taxon>
        <taxon>Dikarya</taxon>
        <taxon>Basidiomycota</taxon>
        <taxon>Agaricomycotina</taxon>
        <taxon>Agaricomycetes</taxon>
        <taxon>Agaricomycetidae</taxon>
        <taxon>Agaricales</taxon>
        <taxon>Agaricineae</taxon>
        <taxon>Crepidotaceae</taxon>
        <taxon>Crepidotus</taxon>
    </lineage>
</organism>
<gene>
    <name evidence="1" type="ORF">CPB83DRAFT_898053</name>
</gene>
<evidence type="ECO:0000313" key="1">
    <source>
        <dbReference type="EMBL" id="KAF9524306.1"/>
    </source>
</evidence>
<keyword evidence="2" id="KW-1185">Reference proteome</keyword>